<sequence>MTQPLTPRQRELFNALLQDFLAEGFESFTIDGATKRYQCSKSTMYALGPSRDAIIRRVLVSFFKEITRRTAVTTAPTYAQALEKYFSSMTIALEPASPEFMRDLASELAAQEVYSLNTKRATETIHKLLSQGVEAGEFTAEYTDFVSRLIQRSMSDIQQGFYSDTLAPAEAYHTLGQLILHGISPR</sequence>
<reference evidence="2 3" key="1">
    <citation type="submission" date="2022-05" db="EMBL/GenBank/DDBJ databases">
        <title>Corynebacterium sp. B5-R-101 sp. nov., isolated from human feces.</title>
        <authorList>
            <person name="Shamsuzzaman M."/>
            <person name="Dahal R.H."/>
        </authorList>
    </citation>
    <scope>NUCLEOTIDE SEQUENCE [LARGE SCALE GENOMIC DNA]</scope>
    <source>
        <strain evidence="2 3">B5-R-101</strain>
    </source>
</reference>
<dbReference type="InterPro" id="IPR036271">
    <property type="entry name" value="Tet_transcr_reg_TetR-rel_C_sf"/>
</dbReference>
<feature type="domain" description="Transcription regulator QacR C-terminal" evidence="1">
    <location>
        <begin position="90"/>
        <end position="184"/>
    </location>
</feature>
<comment type="caution">
    <text evidence="2">The sequence shown here is derived from an EMBL/GenBank/DDBJ whole genome shotgun (WGS) entry which is preliminary data.</text>
</comment>
<organism evidence="2 3">
    <name type="scientific">Corynebacterium intestinale</name>
    <dbReference type="NCBI Taxonomy" id="2943492"/>
    <lineage>
        <taxon>Bacteria</taxon>
        <taxon>Bacillati</taxon>
        <taxon>Actinomycetota</taxon>
        <taxon>Actinomycetes</taxon>
        <taxon>Mycobacteriales</taxon>
        <taxon>Corynebacteriaceae</taxon>
        <taxon>Corynebacterium</taxon>
    </lineage>
</organism>
<proteinExistence type="predicted"/>
<gene>
    <name evidence="2" type="ORF">M5J06_00490</name>
</gene>
<dbReference type="RefSeq" id="WP_250223690.1">
    <property type="nucleotide sequence ID" value="NZ_JAMFTR010000001.1"/>
</dbReference>
<dbReference type="Gene3D" id="1.10.357.10">
    <property type="entry name" value="Tetracycline Repressor, domain 2"/>
    <property type="match status" value="1"/>
</dbReference>
<accession>A0ABT0T7E3</accession>
<evidence type="ECO:0000313" key="3">
    <source>
        <dbReference type="Proteomes" id="UP001203579"/>
    </source>
</evidence>
<dbReference type="EMBL" id="JAMKFF010000001">
    <property type="protein sequence ID" value="MCL8492619.1"/>
    <property type="molecule type" value="Genomic_DNA"/>
</dbReference>
<dbReference type="SUPFAM" id="SSF48498">
    <property type="entry name" value="Tetracyclin repressor-like, C-terminal domain"/>
    <property type="match status" value="1"/>
</dbReference>
<dbReference type="Pfam" id="PF08360">
    <property type="entry name" value="TetR_C_5"/>
    <property type="match status" value="1"/>
</dbReference>
<dbReference type="Gene3D" id="1.10.10.60">
    <property type="entry name" value="Homeodomain-like"/>
    <property type="match status" value="1"/>
</dbReference>
<dbReference type="InterPro" id="IPR013571">
    <property type="entry name" value="Tscrpt_reg_QacR_C"/>
</dbReference>
<name>A0ABT0T7E3_9CORY</name>
<keyword evidence="3" id="KW-1185">Reference proteome</keyword>
<evidence type="ECO:0000259" key="1">
    <source>
        <dbReference type="Pfam" id="PF08360"/>
    </source>
</evidence>
<dbReference type="Proteomes" id="UP001203579">
    <property type="component" value="Unassembled WGS sequence"/>
</dbReference>
<dbReference type="SUPFAM" id="SSF46689">
    <property type="entry name" value="Homeodomain-like"/>
    <property type="match status" value="1"/>
</dbReference>
<protein>
    <submittedName>
        <fullName evidence="2">TetR/AcrR family transcriptional regulator</fullName>
    </submittedName>
</protein>
<evidence type="ECO:0000313" key="2">
    <source>
        <dbReference type="EMBL" id="MCL8492619.1"/>
    </source>
</evidence>
<dbReference type="InterPro" id="IPR009057">
    <property type="entry name" value="Homeodomain-like_sf"/>
</dbReference>